<evidence type="ECO:0000256" key="1">
    <source>
        <dbReference type="ARBA" id="ARBA00023015"/>
    </source>
</evidence>
<evidence type="ECO:0000259" key="6">
    <source>
        <dbReference type="PROSITE" id="PS50048"/>
    </source>
</evidence>
<dbReference type="Proteomes" id="UP000313359">
    <property type="component" value="Unassembled WGS sequence"/>
</dbReference>
<accession>A0A5C2RWK8</accession>
<reference evidence="7" key="1">
    <citation type="journal article" date="2018" name="Genome Biol. Evol.">
        <title>Genomics and development of Lentinus tigrinus, a white-rot wood-decaying mushroom with dimorphic fruiting bodies.</title>
        <authorList>
            <person name="Wu B."/>
            <person name="Xu Z."/>
            <person name="Knudson A."/>
            <person name="Carlson A."/>
            <person name="Chen N."/>
            <person name="Kovaka S."/>
            <person name="LaButti K."/>
            <person name="Lipzen A."/>
            <person name="Pennachio C."/>
            <person name="Riley R."/>
            <person name="Schakwitz W."/>
            <person name="Umezawa K."/>
            <person name="Ohm R.A."/>
            <person name="Grigoriev I.V."/>
            <person name="Nagy L.G."/>
            <person name="Gibbons J."/>
            <person name="Hibbett D."/>
        </authorList>
    </citation>
    <scope>NUCLEOTIDE SEQUENCE [LARGE SCALE GENOMIC DNA]</scope>
    <source>
        <strain evidence="7">ALCF2SS1-6</strain>
    </source>
</reference>
<sequence>MYPATSRPTPDELTIMFEHCTDQPYYQGSSGMGSGRSSPATSSSPPTPTELYPHSPLDVAVASEDSWNLIPYDVPWGSEYYHYRAGTLPGPDGQCIFLRSPTPLKNRRTQKACNKCRQRKAKCSGTRPACTRCLARGYICEYVEEDKQDAKPEKRPSVSRQHRQRQCSTSSSESADASYTISDCESYSYPQHKVEEPSTPDLLYPDIDRSYESTSSPTEYGSHWDESQYTMVANYGYEHPAEAYADAPPMAEYYEQPQSYPVAEDAHAYHQHDASPMYHEVPEHHPAAVAATSVHAPRPVRCTGSPPFLSPEVRMGAFPVPADAQGMQGMQGAQAVVGMQGIEEIQHNSMLISLASGAEPAPQIAIPQVPPMAPTEPALEETAVAVEYAQPQGLYYYAPTEPAMQYPYLQYQYAVPTYTTGAAQEAIAPAMLYTMPMMMA</sequence>
<dbReference type="EMBL" id="ML122294">
    <property type="protein sequence ID" value="RPD55619.1"/>
    <property type="molecule type" value="Genomic_DNA"/>
</dbReference>
<dbReference type="SMART" id="SM00066">
    <property type="entry name" value="GAL4"/>
    <property type="match status" value="1"/>
</dbReference>
<dbReference type="STRING" id="1328759.A0A5C2RWK8"/>
<keyword evidence="1" id="KW-0805">Transcription regulation</keyword>
<feature type="region of interest" description="Disordered" evidence="5">
    <location>
        <begin position="190"/>
        <end position="222"/>
    </location>
</feature>
<dbReference type="AlphaFoldDB" id="A0A5C2RWK8"/>
<feature type="region of interest" description="Disordered" evidence="5">
    <location>
        <begin position="149"/>
        <end position="174"/>
    </location>
</feature>
<dbReference type="CDD" id="cd00067">
    <property type="entry name" value="GAL4"/>
    <property type="match status" value="1"/>
</dbReference>
<gene>
    <name evidence="7" type="ORF">L227DRAFT_303018</name>
</gene>
<evidence type="ECO:0000256" key="4">
    <source>
        <dbReference type="ARBA" id="ARBA00023242"/>
    </source>
</evidence>
<evidence type="ECO:0000313" key="8">
    <source>
        <dbReference type="Proteomes" id="UP000313359"/>
    </source>
</evidence>
<dbReference type="OrthoDB" id="2441642at2759"/>
<dbReference type="GO" id="GO:0045944">
    <property type="term" value="P:positive regulation of transcription by RNA polymerase II"/>
    <property type="evidence" value="ECO:0007669"/>
    <property type="project" value="TreeGrafter"/>
</dbReference>
<dbReference type="PANTHER" id="PTHR31069:SF12">
    <property type="entry name" value="TRANSCRIPTION FACTOR DOMAIN-CONTAINING PROTEIN"/>
    <property type="match status" value="1"/>
</dbReference>
<dbReference type="GO" id="GO:0008270">
    <property type="term" value="F:zinc ion binding"/>
    <property type="evidence" value="ECO:0007669"/>
    <property type="project" value="InterPro"/>
</dbReference>
<dbReference type="Gene3D" id="4.10.240.10">
    <property type="entry name" value="Zn(2)-C6 fungal-type DNA-binding domain"/>
    <property type="match status" value="1"/>
</dbReference>
<organism evidence="7 8">
    <name type="scientific">Lentinus tigrinus ALCF2SS1-6</name>
    <dbReference type="NCBI Taxonomy" id="1328759"/>
    <lineage>
        <taxon>Eukaryota</taxon>
        <taxon>Fungi</taxon>
        <taxon>Dikarya</taxon>
        <taxon>Basidiomycota</taxon>
        <taxon>Agaricomycotina</taxon>
        <taxon>Agaricomycetes</taxon>
        <taxon>Polyporales</taxon>
        <taxon>Polyporaceae</taxon>
        <taxon>Lentinus</taxon>
    </lineage>
</organism>
<keyword evidence="2" id="KW-0238">DNA-binding</keyword>
<name>A0A5C2RWK8_9APHY</name>
<keyword evidence="8" id="KW-1185">Reference proteome</keyword>
<dbReference type="Pfam" id="PF00172">
    <property type="entry name" value="Zn_clus"/>
    <property type="match status" value="1"/>
</dbReference>
<protein>
    <recommendedName>
        <fullName evidence="6">Zn(2)-C6 fungal-type domain-containing protein</fullName>
    </recommendedName>
</protein>
<dbReference type="InterPro" id="IPR036864">
    <property type="entry name" value="Zn2-C6_fun-type_DNA-bd_sf"/>
</dbReference>
<dbReference type="PANTHER" id="PTHR31069">
    <property type="entry name" value="OLEATE-ACTIVATED TRANSCRIPTION FACTOR 1-RELATED"/>
    <property type="match status" value="1"/>
</dbReference>
<feature type="compositionally biased region" description="Low complexity" evidence="5">
    <location>
        <begin position="35"/>
        <end position="44"/>
    </location>
</feature>
<keyword evidence="4" id="KW-0539">Nucleus</keyword>
<proteinExistence type="predicted"/>
<feature type="domain" description="Zn(2)-C6 fungal-type" evidence="6">
    <location>
        <begin position="112"/>
        <end position="142"/>
    </location>
</feature>
<keyword evidence="3" id="KW-0804">Transcription</keyword>
<dbReference type="PROSITE" id="PS50048">
    <property type="entry name" value="ZN2_CY6_FUNGAL_2"/>
    <property type="match status" value="1"/>
</dbReference>
<evidence type="ECO:0000256" key="2">
    <source>
        <dbReference type="ARBA" id="ARBA00023125"/>
    </source>
</evidence>
<dbReference type="GO" id="GO:0000981">
    <property type="term" value="F:DNA-binding transcription factor activity, RNA polymerase II-specific"/>
    <property type="evidence" value="ECO:0007669"/>
    <property type="project" value="InterPro"/>
</dbReference>
<dbReference type="GO" id="GO:0005634">
    <property type="term" value="C:nucleus"/>
    <property type="evidence" value="ECO:0007669"/>
    <property type="project" value="TreeGrafter"/>
</dbReference>
<dbReference type="InterPro" id="IPR050675">
    <property type="entry name" value="OAF3"/>
</dbReference>
<evidence type="ECO:0000256" key="5">
    <source>
        <dbReference type="SAM" id="MobiDB-lite"/>
    </source>
</evidence>
<feature type="region of interest" description="Disordered" evidence="5">
    <location>
        <begin position="27"/>
        <end position="51"/>
    </location>
</feature>
<evidence type="ECO:0000313" key="7">
    <source>
        <dbReference type="EMBL" id="RPD55619.1"/>
    </source>
</evidence>
<dbReference type="GO" id="GO:0000978">
    <property type="term" value="F:RNA polymerase II cis-regulatory region sequence-specific DNA binding"/>
    <property type="evidence" value="ECO:0007669"/>
    <property type="project" value="TreeGrafter"/>
</dbReference>
<dbReference type="SUPFAM" id="SSF57701">
    <property type="entry name" value="Zn2/Cys6 DNA-binding domain"/>
    <property type="match status" value="1"/>
</dbReference>
<dbReference type="InterPro" id="IPR001138">
    <property type="entry name" value="Zn2Cys6_DnaBD"/>
</dbReference>
<dbReference type="PRINTS" id="PR00755">
    <property type="entry name" value="AFLATOXINBRP"/>
</dbReference>
<evidence type="ECO:0000256" key="3">
    <source>
        <dbReference type="ARBA" id="ARBA00023163"/>
    </source>
</evidence>
<dbReference type="PROSITE" id="PS00463">
    <property type="entry name" value="ZN2_CY6_FUNGAL_1"/>
    <property type="match status" value="1"/>
</dbReference>